<feature type="region of interest" description="Disordered" evidence="17">
    <location>
        <begin position="518"/>
        <end position="537"/>
    </location>
</feature>
<dbReference type="GO" id="GO:0005524">
    <property type="term" value="F:ATP binding"/>
    <property type="evidence" value="ECO:0007669"/>
    <property type="project" value="UniProtKB-UniRule"/>
</dbReference>
<keyword evidence="9" id="KW-0862">Zinc</keyword>
<dbReference type="PROSITE" id="PS01312">
    <property type="entry name" value="SECA"/>
    <property type="match status" value="1"/>
</dbReference>
<evidence type="ECO:0000256" key="4">
    <source>
        <dbReference type="ARBA" id="ARBA00022475"/>
    </source>
</evidence>
<dbReference type="Gene3D" id="3.90.1440.10">
    <property type="entry name" value="SecA, preprotein cross-linking domain"/>
    <property type="match status" value="1"/>
</dbReference>
<dbReference type="FunFam" id="3.40.50.300:FF:000429">
    <property type="entry name" value="Preprotein translocase subunit SecA"/>
    <property type="match status" value="1"/>
</dbReference>
<feature type="domain" description="Helicase ATP-binding" evidence="18">
    <location>
        <begin position="89"/>
        <end position="247"/>
    </location>
</feature>
<dbReference type="InterPro" id="IPR036670">
    <property type="entry name" value="SecA_X-link_sf"/>
</dbReference>
<keyword evidence="3 15" id="KW-0813">Transport</keyword>
<dbReference type="GO" id="GO:0005829">
    <property type="term" value="C:cytosol"/>
    <property type="evidence" value="ECO:0007669"/>
    <property type="project" value="TreeGrafter"/>
</dbReference>
<sequence length="842" mass="95479">MVLNFMTKLFGSSNDRILKKIQPIIDQINEFEPRIQALSDIQIGEKTTEFKKRLAKGETLDDILPEAFALVREASVRTLGLRHYDVQLIGGIALHRGTIAEMKTGEGKTLMSTLPAYLNALTGKGVHIVTVNDYLARRDAEWMSQVYDFLGLTVGVILHDMDAEERKHAYAADITYGTNNEFGFDYLRDNMKFEPEELAQGDLHFAIVDEVDSILIDEARTPLIISGPAEKSTHLYTQANTIIPAFEKDTDYTLDEESKTVSLTEDGIAKGENLLHVDNLYDPANIELLHHLNQALKAHVIFKRDTDYIVKNDQVVIVDEFTGRLMDGRRYSEGLHQALEAKEGVKIENENQTLASITFQNYFRMYDKLSGMTGTADTEAEEFKKIYNLDVLVIPTHKPMVREDRADLIYKTQKEKYDAAITEIIRLHQKGQPVLVGTISIDVSESLSEKLKKKGIKHNVLNAKHHKEEAEIVANAGQKGAVTISTNMAGRGTDIKLGEGVKALGGLHILGTSRHESRRIDNQLRGRSGRQGDPGSSRFYLSLEDDLLRIFGGDRIHSVMDRLGIEEGEHIEHKLISKAIENAQTKVEGHNFEIRKHLLEYDDVMNQQREIIYRQRREALTAKDLKQVAHDMMEDVAYDLVDGFVSDKTAIKAWDLEALSSAIKGQFNMDLSLDKPVQENFSADQLGQYVFDAAQALYRKKEAMYGPEIIRHVERFIILQTVDTRWKEHLLNMDHLKEGIGLRGYAQQDPLRIYKKEGFDMFQDLMNRIKQEVVDILFKIQIASPTQVEEMKQEEQQDLTFSSHTDEDSAPKQPVRRSSEKISRNAPCPCGSGKKYKKCCGQ</sequence>
<dbReference type="GO" id="GO:0043952">
    <property type="term" value="P:protein transport by the Sec complex"/>
    <property type="evidence" value="ECO:0007669"/>
    <property type="project" value="TreeGrafter"/>
</dbReference>
<dbReference type="PROSITE" id="PS51192">
    <property type="entry name" value="HELICASE_ATP_BIND_1"/>
    <property type="match status" value="1"/>
</dbReference>
<dbReference type="Pfam" id="PF02810">
    <property type="entry name" value="SEC-C"/>
    <property type="match status" value="1"/>
</dbReference>
<dbReference type="SMART" id="SM00958">
    <property type="entry name" value="SecA_PP_bind"/>
    <property type="match status" value="1"/>
</dbReference>
<dbReference type="RefSeq" id="WP_178367006.1">
    <property type="nucleotide sequence ID" value="NZ_JACADJ010000038.1"/>
</dbReference>
<dbReference type="SUPFAM" id="SSF81767">
    <property type="entry name" value="Pre-protein crosslinking domain of SecA"/>
    <property type="match status" value="1"/>
</dbReference>
<dbReference type="InterPro" id="IPR000185">
    <property type="entry name" value="SecA"/>
</dbReference>
<dbReference type="AlphaFoldDB" id="A0A850SZK4"/>
<evidence type="ECO:0000256" key="9">
    <source>
        <dbReference type="ARBA" id="ARBA00022833"/>
    </source>
</evidence>
<keyword evidence="4 15" id="KW-1003">Cell membrane</keyword>
<evidence type="ECO:0000256" key="13">
    <source>
        <dbReference type="ARBA" id="ARBA00023010"/>
    </source>
</evidence>
<feature type="binding site" evidence="15">
    <location>
        <position position="494"/>
    </location>
    <ligand>
        <name>ATP</name>
        <dbReference type="ChEBI" id="CHEBI:30616"/>
    </ligand>
</feature>
<evidence type="ECO:0000256" key="17">
    <source>
        <dbReference type="SAM" id="MobiDB-lite"/>
    </source>
</evidence>
<dbReference type="PROSITE" id="PS51196">
    <property type="entry name" value="SECA_MOTOR_DEAD"/>
    <property type="match status" value="1"/>
</dbReference>
<feature type="region of interest" description="Disordered" evidence="17">
    <location>
        <begin position="789"/>
        <end position="842"/>
    </location>
</feature>
<dbReference type="Pfam" id="PF21090">
    <property type="entry name" value="P-loop_SecA"/>
    <property type="match status" value="1"/>
</dbReference>
<dbReference type="InterPro" id="IPR027417">
    <property type="entry name" value="P-loop_NTPase"/>
</dbReference>
<dbReference type="Pfam" id="PF07516">
    <property type="entry name" value="SecA_SW"/>
    <property type="match status" value="1"/>
</dbReference>
<keyword evidence="5 15" id="KW-0963">Cytoplasm</keyword>
<dbReference type="InterPro" id="IPR001650">
    <property type="entry name" value="Helicase_C-like"/>
</dbReference>
<evidence type="ECO:0000256" key="10">
    <source>
        <dbReference type="ARBA" id="ARBA00022840"/>
    </source>
</evidence>
<dbReference type="CDD" id="cd18803">
    <property type="entry name" value="SF2_C_secA"/>
    <property type="match status" value="1"/>
</dbReference>
<evidence type="ECO:0000256" key="12">
    <source>
        <dbReference type="ARBA" id="ARBA00022967"/>
    </source>
</evidence>
<evidence type="ECO:0000256" key="7">
    <source>
        <dbReference type="ARBA" id="ARBA00022723"/>
    </source>
</evidence>
<evidence type="ECO:0000256" key="1">
    <source>
        <dbReference type="ARBA" id="ARBA00001947"/>
    </source>
</evidence>
<evidence type="ECO:0000259" key="20">
    <source>
        <dbReference type="PROSITE" id="PS51196"/>
    </source>
</evidence>
<reference evidence="21 22" key="1">
    <citation type="submission" date="2020-06" db="EMBL/GenBank/DDBJ databases">
        <title>High-quality draft genome of sulfate reducer Desulfobacter latus type strain AcrS2 isolated from marine sediment.</title>
        <authorList>
            <person name="Hoppe M."/>
            <person name="Larsen C.K."/>
            <person name="Marshall I.P.G."/>
            <person name="Schramm A."/>
            <person name="Marietou A.G."/>
        </authorList>
    </citation>
    <scope>NUCLEOTIDE SEQUENCE [LARGE SCALE GENOMIC DNA]</scope>
    <source>
        <strain evidence="21 22">AcRS2</strain>
    </source>
</reference>
<feature type="domain" description="Helicase C-terminal" evidence="19">
    <location>
        <begin position="404"/>
        <end position="598"/>
    </location>
</feature>
<name>A0A850SZK4_9BACT</name>
<dbReference type="NCBIfam" id="TIGR00963">
    <property type="entry name" value="secA"/>
    <property type="match status" value="1"/>
</dbReference>
<evidence type="ECO:0000313" key="22">
    <source>
        <dbReference type="Proteomes" id="UP000553343"/>
    </source>
</evidence>
<evidence type="ECO:0000256" key="8">
    <source>
        <dbReference type="ARBA" id="ARBA00022741"/>
    </source>
</evidence>
<comment type="subcellular location">
    <subcellularLocation>
        <location evidence="15">Cell membrane</location>
        <topology evidence="15">Peripheral membrane protein</topology>
        <orientation evidence="15">Cytoplasmic side</orientation>
    </subcellularLocation>
    <subcellularLocation>
        <location evidence="15">Cytoplasm</location>
    </subcellularLocation>
    <text evidence="15">Distribution is 50-50.</text>
</comment>
<dbReference type="PROSITE" id="PS51194">
    <property type="entry name" value="HELICASE_CTER"/>
    <property type="match status" value="1"/>
</dbReference>
<comment type="subunit">
    <text evidence="15">Monomer and homodimer. Part of the essential Sec protein translocation apparatus which comprises SecA, SecYEG and auxiliary proteins SecDF. Other proteins may also be involved.</text>
</comment>
<dbReference type="InterPro" id="IPR011116">
    <property type="entry name" value="SecA_Wing/Scaffold"/>
</dbReference>
<dbReference type="FunFam" id="1.10.3060.10:FF:000003">
    <property type="entry name" value="Protein translocase subunit SecA"/>
    <property type="match status" value="1"/>
</dbReference>
<dbReference type="EC" id="7.4.2.8" evidence="15"/>
<dbReference type="Pfam" id="PF07517">
    <property type="entry name" value="SecA_DEAD"/>
    <property type="match status" value="1"/>
</dbReference>
<keyword evidence="22" id="KW-1185">Reference proteome</keyword>
<dbReference type="NCBIfam" id="NF006630">
    <property type="entry name" value="PRK09200.1"/>
    <property type="match status" value="1"/>
</dbReference>
<dbReference type="Pfam" id="PF01043">
    <property type="entry name" value="SecA_PP_bind"/>
    <property type="match status" value="1"/>
</dbReference>
<dbReference type="Gene3D" id="1.10.3060.10">
    <property type="entry name" value="Helical scaffold and wing domains of SecA"/>
    <property type="match status" value="1"/>
</dbReference>
<dbReference type="FunFam" id="3.40.50.300:FF:000334">
    <property type="entry name" value="Protein translocase subunit SecA"/>
    <property type="match status" value="1"/>
</dbReference>
<dbReference type="PANTHER" id="PTHR30612">
    <property type="entry name" value="SECA INNER MEMBRANE COMPONENT OF SEC PROTEIN SECRETION SYSTEM"/>
    <property type="match status" value="1"/>
</dbReference>
<dbReference type="SMART" id="SM00957">
    <property type="entry name" value="SecA_DEAD"/>
    <property type="match status" value="1"/>
</dbReference>
<keyword evidence="13 15" id="KW-0811">Translocation</keyword>
<dbReference type="Proteomes" id="UP000553343">
    <property type="component" value="Unassembled WGS sequence"/>
</dbReference>
<gene>
    <name evidence="15 21" type="primary">secA</name>
    <name evidence="21" type="ORF">HXW94_11210</name>
</gene>
<dbReference type="FunFam" id="3.90.1440.10:FF:000001">
    <property type="entry name" value="Preprotein translocase subunit SecA"/>
    <property type="match status" value="1"/>
</dbReference>
<comment type="caution">
    <text evidence="21">The sequence shown here is derived from an EMBL/GenBank/DDBJ whole genome shotgun (WGS) entry which is preliminary data.</text>
</comment>
<keyword evidence="6" id="KW-0997">Cell inner membrane</keyword>
<keyword evidence="14 15" id="KW-0472">Membrane</keyword>
<organism evidence="21 22">
    <name type="scientific">Desulfobacter latus</name>
    <dbReference type="NCBI Taxonomy" id="2292"/>
    <lineage>
        <taxon>Bacteria</taxon>
        <taxon>Pseudomonadati</taxon>
        <taxon>Thermodesulfobacteriota</taxon>
        <taxon>Desulfobacteria</taxon>
        <taxon>Desulfobacterales</taxon>
        <taxon>Desulfobacteraceae</taxon>
        <taxon>Desulfobacter</taxon>
    </lineage>
</organism>
<dbReference type="PRINTS" id="PR00906">
    <property type="entry name" value="SECA"/>
</dbReference>
<dbReference type="InterPro" id="IPR014001">
    <property type="entry name" value="Helicase_ATP-bd"/>
</dbReference>
<evidence type="ECO:0000313" key="21">
    <source>
        <dbReference type="EMBL" id="NWH05550.1"/>
    </source>
</evidence>
<evidence type="ECO:0000256" key="2">
    <source>
        <dbReference type="ARBA" id="ARBA00007650"/>
    </source>
</evidence>
<dbReference type="NCBIfam" id="NF009538">
    <property type="entry name" value="PRK12904.1"/>
    <property type="match status" value="1"/>
</dbReference>
<evidence type="ECO:0000259" key="19">
    <source>
        <dbReference type="PROSITE" id="PS51194"/>
    </source>
</evidence>
<evidence type="ECO:0000256" key="3">
    <source>
        <dbReference type="ARBA" id="ARBA00022448"/>
    </source>
</evidence>
<protein>
    <recommendedName>
        <fullName evidence="15 16">Protein translocase subunit SecA</fullName>
        <ecNumber evidence="15">7.4.2.8</ecNumber>
    </recommendedName>
</protein>
<dbReference type="Gene3D" id="3.40.50.300">
    <property type="entry name" value="P-loop containing nucleotide triphosphate hydrolases"/>
    <property type="match status" value="3"/>
</dbReference>
<accession>A0A850SZK4</accession>
<keyword evidence="8 15" id="KW-0547">Nucleotide-binding</keyword>
<dbReference type="InterPro" id="IPR011115">
    <property type="entry name" value="SecA_DEAD"/>
</dbReference>
<comment type="function">
    <text evidence="15">Part of the Sec protein translocase complex. Interacts with the SecYEG preprotein conducting channel. Has a central role in coupling the hydrolysis of ATP to the transfer of proteins into and across the cell membrane, serving as an ATP-driven molecular motor driving the stepwise translocation of polypeptide chains across the membrane.</text>
</comment>
<dbReference type="SUPFAM" id="SSF81886">
    <property type="entry name" value="Helical scaffold and wing domains of SecA"/>
    <property type="match status" value="1"/>
</dbReference>
<comment type="catalytic activity">
    <reaction evidence="15">
        <text>ATP + H2O + cellular proteinSide 1 = ADP + phosphate + cellular proteinSide 2.</text>
        <dbReference type="EC" id="7.4.2.8"/>
    </reaction>
</comment>
<feature type="binding site" evidence="15">
    <location>
        <position position="87"/>
    </location>
    <ligand>
        <name>ATP</name>
        <dbReference type="ChEBI" id="CHEBI:30616"/>
    </ligand>
</feature>
<dbReference type="GO" id="GO:0046872">
    <property type="term" value="F:metal ion binding"/>
    <property type="evidence" value="ECO:0007669"/>
    <property type="project" value="UniProtKB-KW"/>
</dbReference>
<dbReference type="InterPro" id="IPR011130">
    <property type="entry name" value="SecA_preprotein_X-link_dom"/>
</dbReference>
<comment type="similarity">
    <text evidence="2 15 16">Belongs to the SecA family.</text>
</comment>
<dbReference type="InterPro" id="IPR020937">
    <property type="entry name" value="SecA_CS"/>
</dbReference>
<keyword evidence="10 15" id="KW-0067">ATP-binding</keyword>
<dbReference type="GO" id="GO:0065002">
    <property type="term" value="P:intracellular protein transmembrane transport"/>
    <property type="evidence" value="ECO:0007669"/>
    <property type="project" value="UniProtKB-UniRule"/>
</dbReference>
<keyword evidence="11 15" id="KW-0653">Protein transport</keyword>
<keyword evidence="12 15" id="KW-1278">Translocase</keyword>
<dbReference type="InterPro" id="IPR044722">
    <property type="entry name" value="SecA_SF2_C"/>
</dbReference>
<evidence type="ECO:0000256" key="6">
    <source>
        <dbReference type="ARBA" id="ARBA00022519"/>
    </source>
</evidence>
<dbReference type="GO" id="GO:0008564">
    <property type="term" value="F:protein-exporting ATPase activity"/>
    <property type="evidence" value="ECO:0007669"/>
    <property type="project" value="UniProtKB-EC"/>
</dbReference>
<dbReference type="GO" id="GO:0005886">
    <property type="term" value="C:plasma membrane"/>
    <property type="evidence" value="ECO:0007669"/>
    <property type="project" value="UniProtKB-SubCell"/>
</dbReference>
<keyword evidence="7" id="KW-0479">Metal-binding</keyword>
<dbReference type="HAMAP" id="MF_01382">
    <property type="entry name" value="SecA"/>
    <property type="match status" value="1"/>
</dbReference>
<dbReference type="SUPFAM" id="SSF52540">
    <property type="entry name" value="P-loop containing nucleoside triphosphate hydrolases"/>
    <property type="match status" value="2"/>
</dbReference>
<dbReference type="GO" id="GO:0017038">
    <property type="term" value="P:protein import"/>
    <property type="evidence" value="ECO:0007669"/>
    <property type="project" value="InterPro"/>
</dbReference>
<evidence type="ECO:0000259" key="18">
    <source>
        <dbReference type="PROSITE" id="PS51192"/>
    </source>
</evidence>
<evidence type="ECO:0000256" key="15">
    <source>
        <dbReference type="HAMAP-Rule" id="MF_01382"/>
    </source>
</evidence>
<feature type="domain" description="SecA family profile" evidence="20">
    <location>
        <begin position="3"/>
        <end position="572"/>
    </location>
</feature>
<dbReference type="GO" id="GO:0031522">
    <property type="term" value="C:cell envelope Sec protein transport complex"/>
    <property type="evidence" value="ECO:0007669"/>
    <property type="project" value="TreeGrafter"/>
</dbReference>
<dbReference type="InterPro" id="IPR004027">
    <property type="entry name" value="SEC_C_motif"/>
</dbReference>
<dbReference type="GO" id="GO:0006605">
    <property type="term" value="P:protein targeting"/>
    <property type="evidence" value="ECO:0007669"/>
    <property type="project" value="UniProtKB-UniRule"/>
</dbReference>
<dbReference type="InterPro" id="IPR014018">
    <property type="entry name" value="SecA_motor_DEAD"/>
</dbReference>
<proteinExistence type="inferred from homology"/>
<dbReference type="PANTHER" id="PTHR30612:SF0">
    <property type="entry name" value="CHLOROPLAST PROTEIN-TRANSPORTING ATPASE"/>
    <property type="match status" value="1"/>
</dbReference>
<feature type="binding site" evidence="15">
    <location>
        <begin position="105"/>
        <end position="109"/>
    </location>
    <ligand>
        <name>ATP</name>
        <dbReference type="ChEBI" id="CHEBI:30616"/>
    </ligand>
</feature>
<evidence type="ECO:0000256" key="11">
    <source>
        <dbReference type="ARBA" id="ARBA00022927"/>
    </source>
</evidence>
<dbReference type="EMBL" id="JACADJ010000038">
    <property type="protein sequence ID" value="NWH05550.1"/>
    <property type="molecule type" value="Genomic_DNA"/>
</dbReference>
<dbReference type="CDD" id="cd17928">
    <property type="entry name" value="DEXDc_SecA"/>
    <property type="match status" value="1"/>
</dbReference>
<dbReference type="InterPro" id="IPR036266">
    <property type="entry name" value="SecA_Wing/Scaffold_sf"/>
</dbReference>
<evidence type="ECO:0000256" key="5">
    <source>
        <dbReference type="ARBA" id="ARBA00022490"/>
    </source>
</evidence>
<comment type="cofactor">
    <cofactor evidence="1">
        <name>Zn(2+)</name>
        <dbReference type="ChEBI" id="CHEBI:29105"/>
    </cofactor>
</comment>
<evidence type="ECO:0000256" key="16">
    <source>
        <dbReference type="RuleBase" id="RU003874"/>
    </source>
</evidence>
<evidence type="ECO:0000256" key="14">
    <source>
        <dbReference type="ARBA" id="ARBA00023136"/>
    </source>
</evidence>